<dbReference type="EMBL" id="HBIN01027931">
    <property type="protein sequence ID" value="CAE0449347.1"/>
    <property type="molecule type" value="Transcribed_RNA"/>
</dbReference>
<name>A0A7S3PT12_9STRA</name>
<evidence type="ECO:0000256" key="1">
    <source>
        <dbReference type="SAM" id="MobiDB-lite"/>
    </source>
</evidence>
<accession>A0A7S3PT12</accession>
<feature type="region of interest" description="Disordered" evidence="1">
    <location>
        <begin position="1"/>
        <end position="21"/>
    </location>
</feature>
<organism evidence="2">
    <name type="scientific">Aplanochytrium stocchinoi</name>
    <dbReference type="NCBI Taxonomy" id="215587"/>
    <lineage>
        <taxon>Eukaryota</taxon>
        <taxon>Sar</taxon>
        <taxon>Stramenopiles</taxon>
        <taxon>Bigyra</taxon>
        <taxon>Labyrinthulomycetes</taxon>
        <taxon>Thraustochytrida</taxon>
        <taxon>Thraustochytriidae</taxon>
        <taxon>Aplanochytrium</taxon>
    </lineage>
</organism>
<reference evidence="2" key="1">
    <citation type="submission" date="2021-01" db="EMBL/GenBank/DDBJ databases">
        <authorList>
            <person name="Corre E."/>
            <person name="Pelletier E."/>
            <person name="Niang G."/>
            <person name="Scheremetjew M."/>
            <person name="Finn R."/>
            <person name="Kale V."/>
            <person name="Holt S."/>
            <person name="Cochrane G."/>
            <person name="Meng A."/>
            <person name="Brown T."/>
            <person name="Cohen L."/>
        </authorList>
    </citation>
    <scope>NUCLEOTIDE SEQUENCE</scope>
    <source>
        <strain evidence="2">GSBS06</strain>
    </source>
</reference>
<protein>
    <submittedName>
        <fullName evidence="2">Uncharacterized protein</fullName>
    </submittedName>
</protein>
<proteinExistence type="predicted"/>
<evidence type="ECO:0000313" key="2">
    <source>
        <dbReference type="EMBL" id="CAE0449347.1"/>
    </source>
</evidence>
<sequence>MKLTLPSLGTEVDLDNPSVTGTEGGVTVSVNALLGELLIKQKSLIEARSLILEEIERVKTSKSTVKGTDETVEVGDLDNFDFEADDRLLELLAADLEAEH</sequence>
<gene>
    <name evidence="2" type="ORF">ASTO00021_LOCUS19319</name>
</gene>
<dbReference type="AlphaFoldDB" id="A0A7S3PT12"/>